<sequence length="480" mass="50431">MLSWISSSSLDAAGRIGLKVLSTILFARWLTPEIFGQASLTIVIVSVLAVLVTAPFEESLTQRKVVNSRHFASALTVVTGLSTLVFLLAIGVNHGATFASADTARVAALVGWFSLMLFAQGPISIYTALARRHRGFKRIAWSNLAGEVVGTTVGLILAVSGVGVWSLLAVRIVGRFVTLAGLMATCPVVIRPGLSATHIRQLSTFAGWFFAGRCVGTLSDAVFQGLVARYFGLAGAGYLNMALRVIEPVRGATGSMGHNISMSFFMRVQDAPDRLRDSVEQAMASTSLILLPLFVGLAAVGPTIINVLAGPKWSVSGPVITALAFAAATTAATNFQASAFAAKGRADLCLWAVCVEFLLMIAALVLLSPLGILAVGLARLASNIGEAGYVMVMARRVLDVEVKRTFIVVGPIMLSACAMGLCVAAVGRAPWLDSSALLRLVVQIGCGVVIYTLLAGLFHRAGLRSAYGKLRGKPVAEKLS</sequence>
<feature type="transmembrane region" description="Helical" evidence="7">
    <location>
        <begin position="74"/>
        <end position="94"/>
    </location>
</feature>
<organism evidence="8 9">
    <name type="scientific">Salinisphaera aquimarina</name>
    <dbReference type="NCBI Taxonomy" id="2094031"/>
    <lineage>
        <taxon>Bacteria</taxon>
        <taxon>Pseudomonadati</taxon>
        <taxon>Pseudomonadota</taxon>
        <taxon>Gammaproteobacteria</taxon>
        <taxon>Salinisphaerales</taxon>
        <taxon>Salinisphaeraceae</taxon>
        <taxon>Salinisphaera</taxon>
    </lineage>
</organism>
<dbReference type="Pfam" id="PF13440">
    <property type="entry name" value="Polysacc_synt_3"/>
    <property type="match status" value="1"/>
</dbReference>
<keyword evidence="3" id="KW-1003">Cell membrane</keyword>
<evidence type="ECO:0000256" key="4">
    <source>
        <dbReference type="ARBA" id="ARBA00022692"/>
    </source>
</evidence>
<name>A0ABV7EQP2_9GAMM</name>
<protein>
    <submittedName>
        <fullName evidence="8">Oligosaccharide flippase family protein</fullName>
    </submittedName>
</protein>
<evidence type="ECO:0000256" key="3">
    <source>
        <dbReference type="ARBA" id="ARBA00022475"/>
    </source>
</evidence>
<reference evidence="9" key="1">
    <citation type="journal article" date="2019" name="Int. J. Syst. Evol. Microbiol.">
        <title>The Global Catalogue of Microorganisms (GCM) 10K type strain sequencing project: providing services to taxonomists for standard genome sequencing and annotation.</title>
        <authorList>
            <consortium name="The Broad Institute Genomics Platform"/>
            <consortium name="The Broad Institute Genome Sequencing Center for Infectious Disease"/>
            <person name="Wu L."/>
            <person name="Ma J."/>
        </authorList>
    </citation>
    <scope>NUCLEOTIDE SEQUENCE [LARGE SCALE GENOMIC DNA]</scope>
    <source>
        <strain evidence="9">KCTC 52640</strain>
    </source>
</reference>
<dbReference type="EMBL" id="JBHRSS010000006">
    <property type="protein sequence ID" value="MFC3105053.1"/>
    <property type="molecule type" value="Genomic_DNA"/>
</dbReference>
<accession>A0ABV7EQP2</accession>
<feature type="transmembrane region" description="Helical" evidence="7">
    <location>
        <begin position="348"/>
        <end position="366"/>
    </location>
</feature>
<evidence type="ECO:0000256" key="6">
    <source>
        <dbReference type="ARBA" id="ARBA00023136"/>
    </source>
</evidence>
<feature type="transmembrane region" description="Helical" evidence="7">
    <location>
        <begin position="315"/>
        <end position="336"/>
    </location>
</feature>
<dbReference type="Proteomes" id="UP001595462">
    <property type="component" value="Unassembled WGS sequence"/>
</dbReference>
<feature type="transmembrane region" description="Helical" evidence="7">
    <location>
        <begin position="288"/>
        <end position="309"/>
    </location>
</feature>
<feature type="transmembrane region" description="Helical" evidence="7">
    <location>
        <begin position="406"/>
        <end position="431"/>
    </location>
</feature>
<dbReference type="PANTHER" id="PTHR30250">
    <property type="entry name" value="PST FAMILY PREDICTED COLANIC ACID TRANSPORTER"/>
    <property type="match status" value="1"/>
</dbReference>
<feature type="transmembrane region" description="Helical" evidence="7">
    <location>
        <begin position="437"/>
        <end position="458"/>
    </location>
</feature>
<evidence type="ECO:0000256" key="7">
    <source>
        <dbReference type="SAM" id="Phobius"/>
    </source>
</evidence>
<comment type="subcellular location">
    <subcellularLocation>
        <location evidence="1">Cell membrane</location>
        <topology evidence="1">Multi-pass membrane protein</topology>
    </subcellularLocation>
</comment>
<feature type="transmembrane region" description="Helical" evidence="7">
    <location>
        <begin position="106"/>
        <end position="129"/>
    </location>
</feature>
<evidence type="ECO:0000256" key="5">
    <source>
        <dbReference type="ARBA" id="ARBA00022989"/>
    </source>
</evidence>
<comment type="caution">
    <text evidence="8">The sequence shown here is derived from an EMBL/GenBank/DDBJ whole genome shotgun (WGS) entry which is preliminary data.</text>
</comment>
<evidence type="ECO:0000256" key="1">
    <source>
        <dbReference type="ARBA" id="ARBA00004651"/>
    </source>
</evidence>
<comment type="similarity">
    <text evidence="2">Belongs to the polysaccharide synthase family.</text>
</comment>
<feature type="transmembrane region" description="Helical" evidence="7">
    <location>
        <begin position="141"/>
        <end position="166"/>
    </location>
</feature>
<keyword evidence="9" id="KW-1185">Reference proteome</keyword>
<feature type="transmembrane region" description="Helical" evidence="7">
    <location>
        <begin position="372"/>
        <end position="394"/>
    </location>
</feature>
<evidence type="ECO:0000256" key="2">
    <source>
        <dbReference type="ARBA" id="ARBA00007430"/>
    </source>
</evidence>
<proteinExistence type="inferred from homology"/>
<keyword evidence="6 7" id="KW-0472">Membrane</keyword>
<keyword evidence="5 7" id="KW-1133">Transmembrane helix</keyword>
<dbReference type="InterPro" id="IPR050833">
    <property type="entry name" value="Poly_Biosynth_Transport"/>
</dbReference>
<evidence type="ECO:0000313" key="9">
    <source>
        <dbReference type="Proteomes" id="UP001595462"/>
    </source>
</evidence>
<dbReference type="PANTHER" id="PTHR30250:SF10">
    <property type="entry name" value="LIPOPOLYSACCHARIDE BIOSYNTHESIS PROTEIN WZXC"/>
    <property type="match status" value="1"/>
</dbReference>
<dbReference type="RefSeq" id="WP_380690610.1">
    <property type="nucleotide sequence ID" value="NZ_JBHRSS010000006.1"/>
</dbReference>
<gene>
    <name evidence="8" type="ORF">ACFOSU_14320</name>
</gene>
<keyword evidence="4 7" id="KW-0812">Transmembrane</keyword>
<feature type="transmembrane region" description="Helical" evidence="7">
    <location>
        <begin position="34"/>
        <end position="54"/>
    </location>
</feature>
<evidence type="ECO:0000313" key="8">
    <source>
        <dbReference type="EMBL" id="MFC3105053.1"/>
    </source>
</evidence>
<feature type="transmembrane region" description="Helical" evidence="7">
    <location>
        <begin position="172"/>
        <end position="190"/>
    </location>
</feature>